<reference evidence="2 3" key="1">
    <citation type="journal article" date="2024" name="Science">
        <title>Giant polyketide synthase enzymes in the biosynthesis of giant marine polyether toxins.</title>
        <authorList>
            <person name="Fallon T.R."/>
            <person name="Shende V.V."/>
            <person name="Wierzbicki I.H."/>
            <person name="Pendleton A.L."/>
            <person name="Watervoot N.F."/>
            <person name="Auber R.P."/>
            <person name="Gonzalez D.J."/>
            <person name="Wisecaver J.H."/>
            <person name="Moore B.S."/>
        </authorList>
    </citation>
    <scope>NUCLEOTIDE SEQUENCE [LARGE SCALE GENOMIC DNA]</scope>
    <source>
        <strain evidence="2 3">12B1</strain>
    </source>
</reference>
<proteinExistence type="predicted"/>
<feature type="compositionally biased region" description="Low complexity" evidence="1">
    <location>
        <begin position="19"/>
        <end position="32"/>
    </location>
</feature>
<accession>A0AB34J0V9</accession>
<evidence type="ECO:0000313" key="2">
    <source>
        <dbReference type="EMBL" id="KAL1511002.1"/>
    </source>
</evidence>
<organism evidence="2 3">
    <name type="scientific">Prymnesium parvum</name>
    <name type="common">Toxic golden alga</name>
    <dbReference type="NCBI Taxonomy" id="97485"/>
    <lineage>
        <taxon>Eukaryota</taxon>
        <taxon>Haptista</taxon>
        <taxon>Haptophyta</taxon>
        <taxon>Prymnesiophyceae</taxon>
        <taxon>Prymnesiales</taxon>
        <taxon>Prymnesiaceae</taxon>
        <taxon>Prymnesium</taxon>
    </lineage>
</organism>
<evidence type="ECO:0000313" key="3">
    <source>
        <dbReference type="Proteomes" id="UP001515480"/>
    </source>
</evidence>
<sequence length="193" mass="19932">MIAHKAAAQFEMEPSPSKVAKATTPPAAKGAVNGSMAQRLAQRRLERSSSRSCTPRGREGALPSHGSPPTAASGARGHQVTSPASAVTLPTRDSHPPPNVEEQLGHVSARAFISAGLQQSSALLVSEEAQIGQMSARSFIGLGIEKAAAASNDRERDVASAQEDEVALLTARLAIDAGISGAEQDLLARTAPR</sequence>
<feature type="region of interest" description="Disordered" evidence="1">
    <location>
        <begin position="1"/>
        <end position="100"/>
    </location>
</feature>
<dbReference type="AlphaFoldDB" id="A0AB34J0V9"/>
<gene>
    <name evidence="2" type="ORF">AB1Y20_005827</name>
</gene>
<comment type="caution">
    <text evidence="2">The sequence shown here is derived from an EMBL/GenBank/DDBJ whole genome shotgun (WGS) entry which is preliminary data.</text>
</comment>
<protein>
    <submittedName>
        <fullName evidence="2">Uncharacterized protein</fullName>
    </submittedName>
</protein>
<dbReference type="EMBL" id="JBGBPQ010000014">
    <property type="protein sequence ID" value="KAL1511002.1"/>
    <property type="molecule type" value="Genomic_DNA"/>
</dbReference>
<dbReference type="Proteomes" id="UP001515480">
    <property type="component" value="Unassembled WGS sequence"/>
</dbReference>
<evidence type="ECO:0000256" key="1">
    <source>
        <dbReference type="SAM" id="MobiDB-lite"/>
    </source>
</evidence>
<keyword evidence="3" id="KW-1185">Reference proteome</keyword>
<name>A0AB34J0V9_PRYPA</name>